<dbReference type="Proteomes" id="UP000241890">
    <property type="component" value="Unassembled WGS sequence"/>
</dbReference>
<keyword evidence="2 10" id="KW-0812">Transmembrane</keyword>
<sequence length="1386" mass="148685">MGAVLRAIGALLLLSATTLKRGFAVTTTKVRVGVFVEVTGPSDDDQSWKSVLAAAALATSHFNERDDSIIQDFVDVGNCAPDLDTVLIRVTNCAQGALEDYILQNGLHIVVGGDVCTDDTDADAALASAADAVGLPFLALDSLRPRDVSEGTSERDDEALSMTAPTHASANAIVDMYARLGHTNIVFLYEDGQAGRAWRESLERVTLRSPTLKILSLRIDPDNTETIGVALNAAQRSGLRSIFAAVGADTVSELLQGANQQDMLGPKWVWVFTDMVSLETLQLSGQPLQGSLFVERGGLENSIHQDRREWELLAQWFDNSFPEAIEALVNASGYEVDLALGDAASLAFDAISAIGLSLCAGGGEPAMSGFAQTSFHGTSGLVVFDEYGRRQEASMTLFLRNIAEGDNLGMRQIYLGEWVGETWVFSQNATFANGLQTPPRDGTSILTSSSPNASGYYLGNLQEPSCWVTYSDPQHAKYNQGKAVLLPSCPQGLQMTTTVDGPSTDKAGPSIRANVRLEVGSDACPNEIGNCEAAVIAPETAFASQLPTVQVRACKQSQRHYCSPVLTEDGSTLSDPRSDAVAFTLLSASSSYTAQIDYTLEGDDAVVLVHSQIVTRDGARYSIASVISQPGGTSSSPSLPDAPREDSHAQSDRVICKSFGKTQDCPEGLALEVEFAATPKKDDGATRVKDSPTSLLAGVPRVVRLRVDLGSVTASEWTSLATADLAYCGSGASSCTSENIVELVTMHAVSSPSPSSASDDIFYEGSLFIPTSGDFMVMVSASLADADDAQRITASRTIAVHVMASEGIHLATSQTVLSSKISQHGYHVGNFDESICWKAAVPSGMSYSVLETLKLVSEQEPICPRGIRLEYTRRPKRLTRRSELGAFPVSAEVELGSPEFPVALGDHGEYPLSYIYGADIPHVNFHFCDRAIRFCTPLLRGLGTDVYSTTAPVQFSREDKTSPLRFAFESEALNLTEGMYTVLVHARFYSNEGALQWDVATAFPLEVGDTATDDLSLIPRTLFVVGLGAVGLLLLVTGSLAVWVVRNRAHIVLQIAQGRFLGVFLAGIFFIGINVALHGIEDSPADRADASGGNALADVGCMANIVTYCLGFVLSFSPLLAKLRKTLADYQGQPLRRITVTKRQLVRTCGCFLGLDAVICFIWMLHDPPVFSRKDVVTDAMGFPVKSSGQCTSAHFTTYILLLLAIHGSTATIGALYAFRTINYKTAFSEARYVSIALLAAIVPYAFLVPILFLVESSSSARFALVSVFALVSSFTALFIVFFPKLVFVQGSKTNALRRSLEIDETYEAKVSPVNSPAGSPHHPFPAKRQAAQPQSEQRPKTLGFAVTPVDGLSTLSIRPIASDWIDPDSDDDDQANLEPIYKSAI</sequence>
<keyword evidence="4" id="KW-0297">G-protein coupled receptor</keyword>
<dbReference type="InParanoid" id="A0A2R5GFY3"/>
<accession>A0A2R5GFY3</accession>
<evidence type="ECO:0000256" key="1">
    <source>
        <dbReference type="ARBA" id="ARBA00004141"/>
    </source>
</evidence>
<dbReference type="Pfam" id="PF00003">
    <property type="entry name" value="7tm_3"/>
    <property type="match status" value="1"/>
</dbReference>
<evidence type="ECO:0000256" key="5">
    <source>
        <dbReference type="ARBA" id="ARBA00023136"/>
    </source>
</evidence>
<keyword evidence="5 10" id="KW-0472">Membrane</keyword>
<organism evidence="13 14">
    <name type="scientific">Hondaea fermentalgiana</name>
    <dbReference type="NCBI Taxonomy" id="2315210"/>
    <lineage>
        <taxon>Eukaryota</taxon>
        <taxon>Sar</taxon>
        <taxon>Stramenopiles</taxon>
        <taxon>Bigyra</taxon>
        <taxon>Labyrinthulomycetes</taxon>
        <taxon>Thraustochytrida</taxon>
        <taxon>Thraustochytriidae</taxon>
        <taxon>Hondaea</taxon>
    </lineage>
</organism>
<feature type="chain" id="PRO_5015321589" evidence="11">
    <location>
        <begin position="25"/>
        <end position="1386"/>
    </location>
</feature>
<comment type="subcellular location">
    <subcellularLocation>
        <location evidence="1">Membrane</location>
        <topology evidence="1">Multi-pass membrane protein</topology>
    </subcellularLocation>
</comment>
<keyword evidence="14" id="KW-1185">Reference proteome</keyword>
<protein>
    <submittedName>
        <fullName evidence="13">Gamma-aminobutyric acid type B receptor subunit 2</fullName>
    </submittedName>
</protein>
<dbReference type="GO" id="GO:0004965">
    <property type="term" value="F:G protein-coupled GABA receptor activity"/>
    <property type="evidence" value="ECO:0007669"/>
    <property type="project" value="InterPro"/>
</dbReference>
<dbReference type="InterPro" id="IPR001828">
    <property type="entry name" value="ANF_lig-bd_rcpt"/>
</dbReference>
<evidence type="ECO:0000313" key="14">
    <source>
        <dbReference type="Proteomes" id="UP000241890"/>
    </source>
</evidence>
<dbReference type="Gene3D" id="3.40.50.2300">
    <property type="match status" value="2"/>
</dbReference>
<dbReference type="Pfam" id="PF01094">
    <property type="entry name" value="ANF_receptor"/>
    <property type="match status" value="1"/>
</dbReference>
<evidence type="ECO:0000256" key="2">
    <source>
        <dbReference type="ARBA" id="ARBA00022692"/>
    </source>
</evidence>
<feature type="transmembrane region" description="Helical" evidence="10">
    <location>
        <begin position="1196"/>
        <end position="1219"/>
    </location>
</feature>
<dbReference type="OrthoDB" id="5984008at2759"/>
<gene>
    <name evidence="13" type="ORF">FCC1311_029862</name>
</gene>
<feature type="region of interest" description="Disordered" evidence="9">
    <location>
        <begin position="627"/>
        <end position="651"/>
    </location>
</feature>
<dbReference type="SUPFAM" id="SSF53822">
    <property type="entry name" value="Periplasmic binding protein-like I"/>
    <property type="match status" value="1"/>
</dbReference>
<dbReference type="EMBL" id="BEYU01000023">
    <property type="protein sequence ID" value="GBG26764.1"/>
    <property type="molecule type" value="Genomic_DNA"/>
</dbReference>
<feature type="domain" description="G-protein coupled receptors family 3 profile" evidence="12">
    <location>
        <begin position="1101"/>
        <end position="1289"/>
    </location>
</feature>
<dbReference type="PROSITE" id="PS50259">
    <property type="entry name" value="G_PROTEIN_RECEP_F3_4"/>
    <property type="match status" value="1"/>
</dbReference>
<feature type="transmembrane region" description="Helical" evidence="10">
    <location>
        <begin position="1144"/>
        <end position="1165"/>
    </location>
</feature>
<evidence type="ECO:0000256" key="4">
    <source>
        <dbReference type="ARBA" id="ARBA00023040"/>
    </source>
</evidence>
<dbReference type="PANTHER" id="PTHR10519:SF20">
    <property type="entry name" value="G-PROTEIN COUPLED RECEPTOR 156-RELATED"/>
    <property type="match status" value="1"/>
</dbReference>
<evidence type="ECO:0000256" key="6">
    <source>
        <dbReference type="ARBA" id="ARBA00023170"/>
    </source>
</evidence>
<evidence type="ECO:0000256" key="7">
    <source>
        <dbReference type="ARBA" id="ARBA00023180"/>
    </source>
</evidence>
<keyword evidence="8" id="KW-0807">Transducer</keyword>
<evidence type="ECO:0000256" key="3">
    <source>
        <dbReference type="ARBA" id="ARBA00022989"/>
    </source>
</evidence>
<reference evidence="13 14" key="1">
    <citation type="submission" date="2017-12" db="EMBL/GenBank/DDBJ databases">
        <title>Sequencing, de novo assembly and annotation of complete genome of a new Thraustochytrid species, strain FCC1311.</title>
        <authorList>
            <person name="Sedici K."/>
            <person name="Godart F."/>
            <person name="Aiese Cigliano R."/>
            <person name="Sanseverino W."/>
            <person name="Barakat M."/>
            <person name="Ortet P."/>
            <person name="Marechal E."/>
            <person name="Cagnac O."/>
            <person name="Amato A."/>
        </authorList>
    </citation>
    <scope>NUCLEOTIDE SEQUENCE [LARGE SCALE GENOMIC DNA]</scope>
</reference>
<dbReference type="InterPro" id="IPR002455">
    <property type="entry name" value="GPCR3_GABA-B"/>
</dbReference>
<keyword evidence="11" id="KW-0732">Signal</keyword>
<evidence type="ECO:0000256" key="9">
    <source>
        <dbReference type="SAM" id="MobiDB-lite"/>
    </source>
</evidence>
<feature type="signal peptide" evidence="11">
    <location>
        <begin position="1"/>
        <end position="24"/>
    </location>
</feature>
<name>A0A2R5GFY3_9STRA</name>
<feature type="transmembrane region" description="Helical" evidence="10">
    <location>
        <begin position="1057"/>
        <end position="1077"/>
    </location>
</feature>
<feature type="region of interest" description="Disordered" evidence="9">
    <location>
        <begin position="1312"/>
        <end position="1340"/>
    </location>
</feature>
<dbReference type="PANTHER" id="PTHR10519">
    <property type="entry name" value="GABA-B RECEPTOR"/>
    <property type="match status" value="1"/>
</dbReference>
<comment type="caution">
    <text evidence="13">The sequence shown here is derived from an EMBL/GenBank/DDBJ whole genome shotgun (WGS) entry which is preliminary data.</text>
</comment>
<feature type="transmembrane region" description="Helical" evidence="10">
    <location>
        <begin position="1105"/>
        <end position="1123"/>
    </location>
</feature>
<dbReference type="GO" id="GO:0038039">
    <property type="term" value="C:G protein-coupled receptor heterodimeric complex"/>
    <property type="evidence" value="ECO:0007669"/>
    <property type="project" value="TreeGrafter"/>
</dbReference>
<feature type="compositionally biased region" description="Polar residues" evidence="9">
    <location>
        <begin position="627"/>
        <end position="638"/>
    </location>
</feature>
<evidence type="ECO:0000313" key="13">
    <source>
        <dbReference type="EMBL" id="GBG26764.1"/>
    </source>
</evidence>
<keyword evidence="7" id="KW-0325">Glycoprotein</keyword>
<evidence type="ECO:0000256" key="11">
    <source>
        <dbReference type="SAM" id="SignalP"/>
    </source>
</evidence>
<evidence type="ECO:0000256" key="8">
    <source>
        <dbReference type="ARBA" id="ARBA00023224"/>
    </source>
</evidence>
<dbReference type="InterPro" id="IPR028082">
    <property type="entry name" value="Peripla_BP_I"/>
</dbReference>
<feature type="transmembrane region" description="Helical" evidence="10">
    <location>
        <begin position="1022"/>
        <end position="1045"/>
    </location>
</feature>
<evidence type="ECO:0000256" key="10">
    <source>
        <dbReference type="SAM" id="Phobius"/>
    </source>
</evidence>
<keyword evidence="6 13" id="KW-0675">Receptor</keyword>
<keyword evidence="3 10" id="KW-1133">Transmembrane helix</keyword>
<feature type="transmembrane region" description="Helical" evidence="10">
    <location>
        <begin position="1261"/>
        <end position="1283"/>
    </location>
</feature>
<evidence type="ECO:0000259" key="12">
    <source>
        <dbReference type="PROSITE" id="PS50259"/>
    </source>
</evidence>
<feature type="compositionally biased region" description="Basic and acidic residues" evidence="9">
    <location>
        <begin position="642"/>
        <end position="651"/>
    </location>
</feature>
<proteinExistence type="predicted"/>
<dbReference type="InterPro" id="IPR017978">
    <property type="entry name" value="GPCR_3_C"/>
</dbReference>
<feature type="transmembrane region" description="Helical" evidence="10">
    <location>
        <begin position="1231"/>
        <end position="1255"/>
    </location>
</feature>